<keyword evidence="7" id="KW-1133">Transmembrane helix</keyword>
<name>A0A1C4TXH6_9ACTN</name>
<feature type="region of interest" description="Disordered" evidence="6">
    <location>
        <begin position="743"/>
        <end position="789"/>
    </location>
</feature>
<keyword evidence="7" id="KW-0812">Transmembrane</keyword>
<dbReference type="AlphaFoldDB" id="A0A1C4TXH6"/>
<dbReference type="Pfam" id="PF02518">
    <property type="entry name" value="HATPase_c"/>
    <property type="match status" value="1"/>
</dbReference>
<dbReference type="InterPro" id="IPR050428">
    <property type="entry name" value="TCS_sensor_his_kinase"/>
</dbReference>
<feature type="transmembrane region" description="Helical" evidence="7">
    <location>
        <begin position="43"/>
        <end position="67"/>
    </location>
</feature>
<dbReference type="PANTHER" id="PTHR45436">
    <property type="entry name" value="SENSOR HISTIDINE KINASE YKOH"/>
    <property type="match status" value="1"/>
</dbReference>
<accession>A0A1C4TXH6</accession>
<evidence type="ECO:0000256" key="7">
    <source>
        <dbReference type="SAM" id="Phobius"/>
    </source>
</evidence>
<evidence type="ECO:0000256" key="1">
    <source>
        <dbReference type="ARBA" id="ARBA00000085"/>
    </source>
</evidence>
<evidence type="ECO:0000313" key="9">
    <source>
        <dbReference type="EMBL" id="SCE64086.1"/>
    </source>
</evidence>
<evidence type="ECO:0000256" key="6">
    <source>
        <dbReference type="SAM" id="MobiDB-lite"/>
    </source>
</evidence>
<dbReference type="InterPro" id="IPR036890">
    <property type="entry name" value="HATPase_C_sf"/>
</dbReference>
<organism evidence="9 10">
    <name type="scientific">Micromonospora matsumotoense</name>
    <dbReference type="NCBI Taxonomy" id="121616"/>
    <lineage>
        <taxon>Bacteria</taxon>
        <taxon>Bacillati</taxon>
        <taxon>Actinomycetota</taxon>
        <taxon>Actinomycetes</taxon>
        <taxon>Micromonosporales</taxon>
        <taxon>Micromonosporaceae</taxon>
        <taxon>Micromonospora</taxon>
    </lineage>
</organism>
<evidence type="ECO:0000313" key="10">
    <source>
        <dbReference type="Proteomes" id="UP000198797"/>
    </source>
</evidence>
<dbReference type="InterPro" id="IPR003594">
    <property type="entry name" value="HATPase_dom"/>
</dbReference>
<sequence length="855" mass="90871">MDAGPDPTPSAESPGRNRLDERVVPHRRRSPLRLRDWRMRTKLATVLVIPSVAFLVLAGVQATGLVGRTTALNDFARQVGIGQQITTAVDRLQQERDRTAGELAALRRAGTSADRDAALLALRPLHSATDTAVGALREAAGPLADSDAAWQVAYAEALEAYDQVVYIRAAVPPAVLSSETILGNYHRAVEALLGLLAEPDPGPDRPELTDVVLRYVQLARVKELSSRIRGQLYAAGRAGRYGLEDQVNLTDLRAQQLAALGAFRVAATAAQIQAYDRTSREGAFVDATRLEEKSIATGSTALPAVLPANQWWTASEQRQALLRQLETRVLDDAVVRADEVSGAQLRTTLLVLGGVVVVLALAVLLAVLVGRSIANSMQRLRDQALRIAQVELPHALDRLRAVDGGVPEIDVPPAVVRSLDEIGELAEAFVAVHRSAVSVAVEQAETRRTVNAMFVNLARRSQVLVERQLELLDDLEREEADPDQLENLFKLDHLAARMRRNDESLLVLAGTESTRRWNRPVRLGAVLLAASAEIEQYQRVRHESVADLYVVGHAVGELVHLMAELLENATAFSRPDTAVQVTARAEGGGAVVEIADAGLGMSPTALAQANAVLAAPPAADVAAIERMGHFVVSHLAARHGVGVRLTAAGQGLVARIALPATLLAPAPAVELDAPAGQRALTTFAPVDPVPRRVEAARQSGPVGPADLPVAGRPPQQWPGVPDQRPGLPATLPVRAADVLAPVAPAPADEGGGWWSRQGPAPSSPVSLGKSTPAPPLTPVTGGTNDRGLPVRVPMAQLTSVTEPARPSSARVREDLDPEAVGGMLSRLYSGVRRAEAEETTELILPPGARSEGGRQ</sequence>
<dbReference type="GO" id="GO:0000160">
    <property type="term" value="P:phosphorelay signal transduction system"/>
    <property type="evidence" value="ECO:0007669"/>
    <property type="project" value="TreeGrafter"/>
</dbReference>
<evidence type="ECO:0000259" key="8">
    <source>
        <dbReference type="SMART" id="SM00387"/>
    </source>
</evidence>
<feature type="compositionally biased region" description="Basic and acidic residues" evidence="6">
    <location>
        <begin position="15"/>
        <end position="24"/>
    </location>
</feature>
<proteinExistence type="predicted"/>
<dbReference type="SUPFAM" id="SSF55874">
    <property type="entry name" value="ATPase domain of HSP90 chaperone/DNA topoisomerase II/histidine kinase"/>
    <property type="match status" value="1"/>
</dbReference>
<evidence type="ECO:0000256" key="4">
    <source>
        <dbReference type="ARBA" id="ARBA00022679"/>
    </source>
</evidence>
<dbReference type="STRING" id="121616.GA0070216_10163"/>
<dbReference type="Gene3D" id="6.10.340.10">
    <property type="match status" value="1"/>
</dbReference>
<keyword evidence="7" id="KW-0472">Membrane</keyword>
<keyword evidence="10" id="KW-1185">Reference proteome</keyword>
<comment type="catalytic activity">
    <reaction evidence="1">
        <text>ATP + protein L-histidine = ADP + protein N-phospho-L-histidine.</text>
        <dbReference type="EC" id="2.7.13.3"/>
    </reaction>
</comment>
<dbReference type="RefSeq" id="WP_245722228.1">
    <property type="nucleotide sequence ID" value="NZ_FMCU01000001.1"/>
</dbReference>
<dbReference type="InterPro" id="IPR013587">
    <property type="entry name" value="Nitrate/nitrite_sensing"/>
</dbReference>
<keyword evidence="4" id="KW-0808">Transferase</keyword>
<gene>
    <name evidence="9" type="ORF">GA0070216_10163</name>
</gene>
<protein>
    <recommendedName>
        <fullName evidence="2">histidine kinase</fullName>
        <ecNumber evidence="2">2.7.13.3</ecNumber>
    </recommendedName>
</protein>
<keyword evidence="5 9" id="KW-0418">Kinase</keyword>
<dbReference type="SMART" id="SM00387">
    <property type="entry name" value="HATPase_c"/>
    <property type="match status" value="1"/>
</dbReference>
<dbReference type="GO" id="GO:0004673">
    <property type="term" value="F:protein histidine kinase activity"/>
    <property type="evidence" value="ECO:0007669"/>
    <property type="project" value="UniProtKB-EC"/>
</dbReference>
<feature type="region of interest" description="Disordered" evidence="6">
    <location>
        <begin position="1"/>
        <end position="24"/>
    </location>
</feature>
<dbReference type="Pfam" id="PF08376">
    <property type="entry name" value="NIT"/>
    <property type="match status" value="1"/>
</dbReference>
<dbReference type="EC" id="2.7.13.3" evidence="2"/>
<feature type="region of interest" description="Disordered" evidence="6">
    <location>
        <begin position="836"/>
        <end position="855"/>
    </location>
</feature>
<dbReference type="PANTHER" id="PTHR45436:SF5">
    <property type="entry name" value="SENSOR HISTIDINE KINASE TRCS"/>
    <property type="match status" value="1"/>
</dbReference>
<dbReference type="Proteomes" id="UP000198797">
    <property type="component" value="Unassembled WGS sequence"/>
</dbReference>
<dbReference type="EMBL" id="FMCU01000001">
    <property type="protein sequence ID" value="SCE64086.1"/>
    <property type="molecule type" value="Genomic_DNA"/>
</dbReference>
<keyword evidence="3" id="KW-0597">Phosphoprotein</keyword>
<dbReference type="Gene3D" id="3.30.565.10">
    <property type="entry name" value="Histidine kinase-like ATPase, C-terminal domain"/>
    <property type="match status" value="1"/>
</dbReference>
<dbReference type="GO" id="GO:0005886">
    <property type="term" value="C:plasma membrane"/>
    <property type="evidence" value="ECO:0007669"/>
    <property type="project" value="TreeGrafter"/>
</dbReference>
<feature type="transmembrane region" description="Helical" evidence="7">
    <location>
        <begin position="349"/>
        <end position="369"/>
    </location>
</feature>
<evidence type="ECO:0000256" key="5">
    <source>
        <dbReference type="ARBA" id="ARBA00022777"/>
    </source>
</evidence>
<feature type="region of interest" description="Disordered" evidence="6">
    <location>
        <begin position="798"/>
        <end position="817"/>
    </location>
</feature>
<evidence type="ECO:0000256" key="3">
    <source>
        <dbReference type="ARBA" id="ARBA00022553"/>
    </source>
</evidence>
<reference evidence="10" key="1">
    <citation type="submission" date="2016-06" db="EMBL/GenBank/DDBJ databases">
        <authorList>
            <person name="Varghese N."/>
            <person name="Submissions Spin"/>
        </authorList>
    </citation>
    <scope>NUCLEOTIDE SEQUENCE [LARGE SCALE GENOMIC DNA]</scope>
    <source>
        <strain evidence="10">DSM 44100</strain>
    </source>
</reference>
<evidence type="ECO:0000256" key="2">
    <source>
        <dbReference type="ARBA" id="ARBA00012438"/>
    </source>
</evidence>
<feature type="domain" description="Histidine kinase/HSP90-like ATPase" evidence="8">
    <location>
        <begin position="553"/>
        <end position="662"/>
    </location>
</feature>